<dbReference type="KEGG" id="crq:GCK72_008653"/>
<reference evidence="2 3" key="1">
    <citation type="submission" date="2019-12" db="EMBL/GenBank/DDBJ databases">
        <title>Chromosome-level assembly of the Caenorhabditis remanei genome.</title>
        <authorList>
            <person name="Teterina A.A."/>
            <person name="Willis J.H."/>
            <person name="Phillips P.C."/>
        </authorList>
    </citation>
    <scope>NUCLEOTIDE SEQUENCE [LARGE SCALE GENOMIC DNA]</scope>
    <source>
        <strain evidence="2 3">PX506</strain>
        <tissue evidence="2">Whole organism</tissue>
    </source>
</reference>
<dbReference type="PANTHER" id="PTHR22899:SF0">
    <property type="entry name" value="F-BOX ASSOCIATED DOMAIN-CONTAINING PROTEIN-RELATED"/>
    <property type="match status" value="1"/>
</dbReference>
<dbReference type="InterPro" id="IPR053222">
    <property type="entry name" value="Zygotic_Embryogenesis-Asso"/>
</dbReference>
<evidence type="ECO:0000259" key="1">
    <source>
        <dbReference type="PROSITE" id="PS50181"/>
    </source>
</evidence>
<dbReference type="PANTHER" id="PTHR22899">
    <property type="entry name" value="CYCLIN-RELATED F-BOX FAMILY"/>
    <property type="match status" value="1"/>
</dbReference>
<gene>
    <name evidence="2" type="ORF">GCK72_008653</name>
</gene>
<accession>A0A6A5H0V5</accession>
<dbReference type="InterPro" id="IPR012885">
    <property type="entry name" value="F-box_Sdz-33"/>
</dbReference>
<name>A0A6A5H0V5_CAERE</name>
<dbReference type="AlphaFoldDB" id="A0A6A5H0V5"/>
<evidence type="ECO:0000313" key="2">
    <source>
        <dbReference type="EMBL" id="KAF1760404.1"/>
    </source>
</evidence>
<dbReference type="EMBL" id="WUAV01000003">
    <property type="protein sequence ID" value="KAF1760404.1"/>
    <property type="molecule type" value="Genomic_DNA"/>
</dbReference>
<dbReference type="PROSITE" id="PS50181">
    <property type="entry name" value="FBOX"/>
    <property type="match status" value="1"/>
</dbReference>
<proteinExistence type="predicted"/>
<dbReference type="Pfam" id="PF07735">
    <property type="entry name" value="FBA_2"/>
    <property type="match status" value="1"/>
</dbReference>
<sequence length="317" mass="36441">MEPIFPLLKLPKNVIIQVLQSTDGNELFIISLISSKTKRLVTSLGIEAREIGISIYCKISVLVRTTKFRLTLDVYDASSYLPVDITLPVAAYFEYQKPIKPSTPFNFSDWLNHIQTVFCWTKPTNVYFCQGCERFEVKYLNEAIGNVNTLFLTGLVTANASRKILKHFNSPRELVLFQNPFGEVCQIQQIFIQNFDIIDFDAVYSLDDMLLVNSEKIDFTRPTTQKQFNKFLKHWIRGSNPRLQFLSLIIDATETVDGEIYLKGIKCIGMREDAKREIRRKHSLSVNVDMIQIRRKDGTAAVIATEKSENIHFIVLD</sequence>
<dbReference type="Proteomes" id="UP000483820">
    <property type="component" value="Chromosome III"/>
</dbReference>
<organism evidence="2 3">
    <name type="scientific">Caenorhabditis remanei</name>
    <name type="common">Caenorhabditis vulgaris</name>
    <dbReference type="NCBI Taxonomy" id="31234"/>
    <lineage>
        <taxon>Eukaryota</taxon>
        <taxon>Metazoa</taxon>
        <taxon>Ecdysozoa</taxon>
        <taxon>Nematoda</taxon>
        <taxon>Chromadorea</taxon>
        <taxon>Rhabditida</taxon>
        <taxon>Rhabditina</taxon>
        <taxon>Rhabditomorpha</taxon>
        <taxon>Rhabditoidea</taxon>
        <taxon>Rhabditidae</taxon>
        <taxon>Peloderinae</taxon>
        <taxon>Caenorhabditis</taxon>
    </lineage>
</organism>
<dbReference type="Pfam" id="PF00646">
    <property type="entry name" value="F-box"/>
    <property type="match status" value="1"/>
</dbReference>
<dbReference type="GeneID" id="78774706"/>
<dbReference type="InterPro" id="IPR001810">
    <property type="entry name" value="F-box_dom"/>
</dbReference>
<feature type="domain" description="F-box" evidence="1">
    <location>
        <begin position="4"/>
        <end position="51"/>
    </location>
</feature>
<comment type="caution">
    <text evidence="2">The sequence shown here is derived from an EMBL/GenBank/DDBJ whole genome shotgun (WGS) entry which is preliminary data.</text>
</comment>
<dbReference type="CTD" id="78774706"/>
<evidence type="ECO:0000313" key="3">
    <source>
        <dbReference type="Proteomes" id="UP000483820"/>
    </source>
</evidence>
<protein>
    <recommendedName>
        <fullName evidence="1">F-box domain-containing protein</fullName>
    </recommendedName>
</protein>
<dbReference type="RefSeq" id="XP_053586526.1">
    <property type="nucleotide sequence ID" value="XM_053726949.1"/>
</dbReference>